<dbReference type="GO" id="GO:0016747">
    <property type="term" value="F:acyltransferase activity, transferring groups other than amino-acyl groups"/>
    <property type="evidence" value="ECO:0007669"/>
    <property type="project" value="InterPro"/>
</dbReference>
<keyword evidence="1 4" id="KW-0808">Transferase</keyword>
<reference evidence="4 5" key="1">
    <citation type="submission" date="2020-08" db="EMBL/GenBank/DDBJ databases">
        <title>Genomic Encyclopedia of Type Strains, Phase IV (KMG-IV): sequencing the most valuable type-strain genomes for metagenomic binning, comparative biology and taxonomic classification.</title>
        <authorList>
            <person name="Goeker M."/>
        </authorList>
    </citation>
    <scope>NUCLEOTIDE SEQUENCE [LARGE SCALE GENOMIC DNA]</scope>
    <source>
        <strain evidence="4 5">DSM 102044</strain>
    </source>
</reference>
<feature type="domain" description="N-acetyltransferase" evidence="3">
    <location>
        <begin position="13"/>
        <end position="178"/>
    </location>
</feature>
<evidence type="ECO:0000256" key="1">
    <source>
        <dbReference type="ARBA" id="ARBA00022679"/>
    </source>
</evidence>
<dbReference type="PROSITE" id="PS51186">
    <property type="entry name" value="GNAT"/>
    <property type="match status" value="1"/>
</dbReference>
<dbReference type="Gene3D" id="3.40.630.30">
    <property type="match status" value="1"/>
</dbReference>
<keyword evidence="5" id="KW-1185">Reference proteome</keyword>
<dbReference type="Pfam" id="PF00583">
    <property type="entry name" value="Acetyltransf_1"/>
    <property type="match status" value="1"/>
</dbReference>
<dbReference type="CDD" id="cd04301">
    <property type="entry name" value="NAT_SF"/>
    <property type="match status" value="1"/>
</dbReference>
<gene>
    <name evidence="4" type="ORF">FHS59_001174</name>
</gene>
<evidence type="ECO:0000313" key="4">
    <source>
        <dbReference type="EMBL" id="MBB6325559.1"/>
    </source>
</evidence>
<dbReference type="InterPro" id="IPR050680">
    <property type="entry name" value="YpeA/RimI_acetyltransf"/>
</dbReference>
<dbReference type="Proteomes" id="UP000588604">
    <property type="component" value="Unassembled WGS sequence"/>
</dbReference>
<evidence type="ECO:0000259" key="3">
    <source>
        <dbReference type="PROSITE" id="PS51186"/>
    </source>
</evidence>
<dbReference type="AlphaFoldDB" id="A0A841MJQ2"/>
<accession>A0A841MJQ2</accession>
<organism evidence="4 5">
    <name type="scientific">Algoriphagus iocasae</name>
    <dbReference type="NCBI Taxonomy" id="1836499"/>
    <lineage>
        <taxon>Bacteria</taxon>
        <taxon>Pseudomonadati</taxon>
        <taxon>Bacteroidota</taxon>
        <taxon>Cytophagia</taxon>
        <taxon>Cytophagales</taxon>
        <taxon>Cyclobacteriaceae</taxon>
        <taxon>Algoriphagus</taxon>
    </lineage>
</organism>
<dbReference type="PANTHER" id="PTHR43420:SF47">
    <property type="entry name" value="N-ACETYLTRANSFERASE DOMAIN-CONTAINING PROTEIN"/>
    <property type="match status" value="1"/>
</dbReference>
<keyword evidence="2" id="KW-0012">Acyltransferase</keyword>
<dbReference type="InterPro" id="IPR000182">
    <property type="entry name" value="GNAT_dom"/>
</dbReference>
<evidence type="ECO:0000313" key="5">
    <source>
        <dbReference type="Proteomes" id="UP000588604"/>
    </source>
</evidence>
<sequence>MISIHPNLALVPIHIQDHLKLVELMEGIYKSAYSHFWTDQGDWYLEFCYNEGNLRKELSRSRSHYYFVVFENKNVGILKYDFPFSPREIEIPNAMKLHRLYLDESVHGKGVAKDLMLYIEQVAIENKLDFIWLEAMLEKPQAKRFYEKMGYEWVYTYQLEFEKLYPEVRGIQIMKKRV</sequence>
<dbReference type="SUPFAM" id="SSF55729">
    <property type="entry name" value="Acyl-CoA N-acyltransferases (Nat)"/>
    <property type="match status" value="1"/>
</dbReference>
<name>A0A841MJQ2_9BACT</name>
<evidence type="ECO:0000256" key="2">
    <source>
        <dbReference type="ARBA" id="ARBA00023315"/>
    </source>
</evidence>
<dbReference type="RefSeq" id="WP_184493897.1">
    <property type="nucleotide sequence ID" value="NZ_JACIJO010000001.1"/>
</dbReference>
<comment type="caution">
    <text evidence="4">The sequence shown here is derived from an EMBL/GenBank/DDBJ whole genome shotgun (WGS) entry which is preliminary data.</text>
</comment>
<dbReference type="PANTHER" id="PTHR43420">
    <property type="entry name" value="ACETYLTRANSFERASE"/>
    <property type="match status" value="1"/>
</dbReference>
<dbReference type="EMBL" id="JACIJO010000001">
    <property type="protein sequence ID" value="MBB6325559.1"/>
    <property type="molecule type" value="Genomic_DNA"/>
</dbReference>
<protein>
    <submittedName>
        <fullName evidence="4">GNAT superfamily N-acetyltransferase</fullName>
    </submittedName>
</protein>
<proteinExistence type="predicted"/>
<dbReference type="InterPro" id="IPR016181">
    <property type="entry name" value="Acyl_CoA_acyltransferase"/>
</dbReference>